<keyword evidence="9" id="KW-0969">Cilium</keyword>
<evidence type="ECO:0000259" key="7">
    <source>
        <dbReference type="Pfam" id="PF06429"/>
    </source>
</evidence>
<dbReference type="InterPro" id="IPR053927">
    <property type="entry name" value="FlgK_helical"/>
</dbReference>
<dbReference type="GO" id="GO:0005198">
    <property type="term" value="F:structural molecule activity"/>
    <property type="evidence" value="ECO:0007669"/>
    <property type="project" value="InterPro"/>
</dbReference>
<gene>
    <name evidence="9" type="primary">flgK</name>
    <name evidence="9" type="ORF">GFB49_06870</name>
</gene>
<comment type="subcellular location">
    <subcellularLocation>
        <location evidence="1">Bacterial flagellum</location>
    </subcellularLocation>
    <subcellularLocation>
        <location evidence="2">Secreted</location>
    </subcellularLocation>
</comment>
<keyword evidence="9" id="KW-0966">Cell projection</keyword>
<sequence length="482" mass="51313">MTLSSAINAAMSGIYASSRNSNVVADNLANALTPGHSRRVLSVTSAGAGVPGVRVGDVQLVKDPAILASRRVSEADFEAAEQRASFFSRVSNAVGTVDDEFSLASLQSNFSSALVEAISRPDSGPRLNELAVSAAALAEGLNSASDVVRAQRVAAENSIDAQVDSLNQGLKDVERLNAKIVLARASGQDPVGLLDQRDQVIDEINKIVPVKVVERDNNQVALFSEGGEILLEGTASQFSFEAKRDILPYMTVDNGLLSGLEIDGRPISTDPNGRLRGGTLAAAFQIRDDYAIEAQQDLDSMARDLIERFQDPAVDPTLSATDAGIFTDNGSAFDPTNEEGLAGRISLNERVALDGDAETWRFRDGLNAVTQGDAGDATLLRSYTDALEASRTITTTTLGTVEVTAATLAADIISRFAQDNETSTNRVAFTVASFIETSEMEQAQGVDTDVELQNLLIIEQAYQANARVITVVNELMDTLLRI</sequence>
<comment type="caution">
    <text evidence="9">The sequence shown here is derived from an EMBL/GenBank/DDBJ whole genome shotgun (WGS) entry which is preliminary data.</text>
</comment>
<dbReference type="PANTHER" id="PTHR30033">
    <property type="entry name" value="FLAGELLAR HOOK-ASSOCIATED PROTEIN 1"/>
    <property type="match status" value="1"/>
</dbReference>
<dbReference type="Pfam" id="PF06429">
    <property type="entry name" value="Flg_bbr_C"/>
    <property type="match status" value="1"/>
</dbReference>
<dbReference type="Proteomes" id="UP000444174">
    <property type="component" value="Unassembled WGS sequence"/>
</dbReference>
<proteinExistence type="inferred from homology"/>
<evidence type="ECO:0000256" key="6">
    <source>
        <dbReference type="ARBA" id="ARBA00023143"/>
    </source>
</evidence>
<organism evidence="9 10">
    <name type="scientific">Tritonibacter litoralis</name>
    <dbReference type="NCBI Taxonomy" id="2662264"/>
    <lineage>
        <taxon>Bacteria</taxon>
        <taxon>Pseudomonadati</taxon>
        <taxon>Pseudomonadota</taxon>
        <taxon>Alphaproteobacteria</taxon>
        <taxon>Rhodobacterales</taxon>
        <taxon>Paracoccaceae</taxon>
        <taxon>Tritonibacter</taxon>
    </lineage>
</organism>
<dbReference type="Pfam" id="PF22638">
    <property type="entry name" value="FlgK_D1"/>
    <property type="match status" value="1"/>
</dbReference>
<dbReference type="InterPro" id="IPR010930">
    <property type="entry name" value="Flg_bb/hook_C_dom"/>
</dbReference>
<dbReference type="AlphaFoldDB" id="A0A843YE80"/>
<evidence type="ECO:0000256" key="5">
    <source>
        <dbReference type="ARBA" id="ARBA00022525"/>
    </source>
</evidence>
<comment type="similarity">
    <text evidence="3">Belongs to the flagella basal body rod proteins family.</text>
</comment>
<evidence type="ECO:0000256" key="2">
    <source>
        <dbReference type="ARBA" id="ARBA00004613"/>
    </source>
</evidence>
<evidence type="ECO:0000256" key="3">
    <source>
        <dbReference type="ARBA" id="ARBA00009677"/>
    </source>
</evidence>
<dbReference type="EMBL" id="WIBF01000003">
    <property type="protein sequence ID" value="MQQ08168.1"/>
    <property type="molecule type" value="Genomic_DNA"/>
</dbReference>
<keyword evidence="6" id="KW-0975">Bacterial flagellum</keyword>
<evidence type="ECO:0000313" key="10">
    <source>
        <dbReference type="Proteomes" id="UP000444174"/>
    </source>
</evidence>
<evidence type="ECO:0000256" key="1">
    <source>
        <dbReference type="ARBA" id="ARBA00004365"/>
    </source>
</evidence>
<reference evidence="9 10" key="1">
    <citation type="submission" date="2019-10" db="EMBL/GenBank/DDBJ databases">
        <title>Epibacterium sp. nov., isolated from seawater.</title>
        <authorList>
            <person name="Zhang X."/>
            <person name="Li N."/>
        </authorList>
    </citation>
    <scope>NUCLEOTIDE SEQUENCE [LARGE SCALE GENOMIC DNA]</scope>
    <source>
        <strain evidence="9 10">SM1979</strain>
    </source>
</reference>
<dbReference type="InterPro" id="IPR002371">
    <property type="entry name" value="FlgK"/>
</dbReference>
<dbReference type="PANTHER" id="PTHR30033:SF1">
    <property type="entry name" value="FLAGELLAR HOOK-ASSOCIATED PROTEIN 1"/>
    <property type="match status" value="1"/>
</dbReference>
<feature type="domain" description="Flagellar basal-body/hook protein C-terminal" evidence="7">
    <location>
        <begin position="443"/>
        <end position="482"/>
    </location>
</feature>
<protein>
    <recommendedName>
        <fullName evidence="4">Flagellar hook-associated protein 1</fullName>
    </recommendedName>
</protein>
<dbReference type="GO" id="GO:0009424">
    <property type="term" value="C:bacterial-type flagellum hook"/>
    <property type="evidence" value="ECO:0007669"/>
    <property type="project" value="InterPro"/>
</dbReference>
<dbReference type="GO" id="GO:0044780">
    <property type="term" value="P:bacterial-type flagellum assembly"/>
    <property type="evidence" value="ECO:0007669"/>
    <property type="project" value="InterPro"/>
</dbReference>
<keyword evidence="9" id="KW-0282">Flagellum</keyword>
<evidence type="ECO:0000259" key="8">
    <source>
        <dbReference type="Pfam" id="PF22638"/>
    </source>
</evidence>
<dbReference type="SUPFAM" id="SSF64518">
    <property type="entry name" value="Phase 1 flagellin"/>
    <property type="match status" value="1"/>
</dbReference>
<keyword evidence="5" id="KW-0964">Secreted</keyword>
<evidence type="ECO:0000313" key="9">
    <source>
        <dbReference type="EMBL" id="MQQ08168.1"/>
    </source>
</evidence>
<keyword evidence="10" id="KW-1185">Reference proteome</keyword>
<evidence type="ECO:0000256" key="4">
    <source>
        <dbReference type="ARBA" id="ARBA00016244"/>
    </source>
</evidence>
<dbReference type="RefSeq" id="WP_153215122.1">
    <property type="nucleotide sequence ID" value="NZ_WIBF01000003.1"/>
</dbReference>
<dbReference type="NCBIfam" id="TIGR02492">
    <property type="entry name" value="flgK_ends"/>
    <property type="match status" value="1"/>
</dbReference>
<dbReference type="GO" id="GO:0005576">
    <property type="term" value="C:extracellular region"/>
    <property type="evidence" value="ECO:0007669"/>
    <property type="project" value="UniProtKB-SubCell"/>
</dbReference>
<name>A0A843YE80_9RHOB</name>
<accession>A0A843YE80</accession>
<feature type="domain" description="Flagellar hook-associated protein FlgK helical" evidence="8">
    <location>
        <begin position="90"/>
        <end position="309"/>
    </location>
</feature>